<dbReference type="PROSITE" id="PS51257">
    <property type="entry name" value="PROKAR_LIPOPROTEIN"/>
    <property type="match status" value="1"/>
</dbReference>
<reference evidence="1" key="1">
    <citation type="submission" date="2023-06" db="EMBL/GenBank/DDBJ databases">
        <title>Robiginitalea aurantiacus sp. nov. and Algoriphagus sediminis sp. nov., isolated from coastal sediment.</title>
        <authorList>
            <person name="Zhou Z.Y."/>
            <person name="An J."/>
            <person name="Jia Y.W."/>
            <person name="Du Z.J."/>
        </authorList>
    </citation>
    <scope>NUCLEOTIDE SEQUENCE</scope>
    <source>
        <strain evidence="1">M39</strain>
    </source>
</reference>
<name>A0ABT7WIS6_9FLAO</name>
<protein>
    <recommendedName>
        <fullName evidence="3">Lipoprotein</fullName>
    </recommendedName>
</protein>
<dbReference type="EMBL" id="JAUDUY010000014">
    <property type="protein sequence ID" value="MDM9632768.1"/>
    <property type="molecule type" value="Genomic_DNA"/>
</dbReference>
<proteinExistence type="predicted"/>
<comment type="caution">
    <text evidence="1">The sequence shown here is derived from an EMBL/GenBank/DDBJ whole genome shotgun (WGS) entry which is preliminary data.</text>
</comment>
<keyword evidence="2" id="KW-1185">Reference proteome</keyword>
<dbReference type="RefSeq" id="WP_289726133.1">
    <property type="nucleotide sequence ID" value="NZ_JAUDUY010000014.1"/>
</dbReference>
<gene>
    <name evidence="1" type="ORF">QU605_14920</name>
</gene>
<evidence type="ECO:0000313" key="1">
    <source>
        <dbReference type="EMBL" id="MDM9632768.1"/>
    </source>
</evidence>
<accession>A0ABT7WIS6</accession>
<dbReference type="Proteomes" id="UP001174839">
    <property type="component" value="Unassembled WGS sequence"/>
</dbReference>
<evidence type="ECO:0000313" key="2">
    <source>
        <dbReference type="Proteomes" id="UP001174839"/>
    </source>
</evidence>
<sequence>MRRNKWNNVIIVAGILGLLSASCENDNITDTGEDTLLEATDLVALQQGDDAEWGVEEVLNLAEEVYQVEAQRLEGKEIVNSGFIPECVTITTMVKDSKVEKTIDFGAGCETPNGNLLSGVVLLSFDPAEPLGTRTLSLSLSSFTFNGIDLEGGAEVFRTRNNENGNPQSEISSDFAATWPNGDQATWKGARSREWIEGFRSGFWGDNVFLVTGSQTFVNRRGVTYNRTVLNPLRRELACRFLVSGSLQISREGWTGVLDFGNGDCDSKGELELPGGAIQEVTLRRIRS</sequence>
<evidence type="ECO:0008006" key="3">
    <source>
        <dbReference type="Google" id="ProtNLM"/>
    </source>
</evidence>
<organism evidence="1 2">
    <name type="scientific">Robiginitalea aurantiaca</name>
    <dbReference type="NCBI Taxonomy" id="3056915"/>
    <lineage>
        <taxon>Bacteria</taxon>
        <taxon>Pseudomonadati</taxon>
        <taxon>Bacteroidota</taxon>
        <taxon>Flavobacteriia</taxon>
        <taxon>Flavobacteriales</taxon>
        <taxon>Flavobacteriaceae</taxon>
        <taxon>Robiginitalea</taxon>
    </lineage>
</organism>